<gene>
    <name evidence="2" type="ORF">CBI30_07365</name>
</gene>
<dbReference type="InterPro" id="IPR009875">
    <property type="entry name" value="PilZ_domain"/>
</dbReference>
<reference evidence="2 3" key="1">
    <citation type="submission" date="2017-05" db="EMBL/GenBank/DDBJ databases">
        <title>Polynucleobacter sp. MWH-K35W1 isolated from the permanently anoxic monimolimnion of a meromictic lake.</title>
        <authorList>
            <person name="Hahn M.W."/>
        </authorList>
    </citation>
    <scope>NUCLEOTIDE SEQUENCE [LARGE SCALE GENOMIC DNA]</scope>
    <source>
        <strain evidence="2 3">MWH-K35W1</strain>
    </source>
</reference>
<comment type="caution">
    <text evidence="2">The sequence shown here is derived from an EMBL/GenBank/DDBJ whole genome shotgun (WGS) entry which is preliminary data.</text>
</comment>
<protein>
    <recommendedName>
        <fullName evidence="1">PilZ domain-containing protein</fullName>
    </recommendedName>
</protein>
<dbReference type="GO" id="GO:0035438">
    <property type="term" value="F:cyclic-di-GMP binding"/>
    <property type="evidence" value="ECO:0007669"/>
    <property type="project" value="InterPro"/>
</dbReference>
<dbReference type="EMBL" id="NGUO01000011">
    <property type="protein sequence ID" value="OWS71257.1"/>
    <property type="molecule type" value="Genomic_DNA"/>
</dbReference>
<dbReference type="RefSeq" id="WP_088527668.1">
    <property type="nucleotide sequence ID" value="NZ_NGUO01000011.1"/>
</dbReference>
<keyword evidence="3" id="KW-1185">Reference proteome</keyword>
<proteinExistence type="predicted"/>
<feature type="domain" description="PilZ" evidence="1">
    <location>
        <begin position="35"/>
        <end position="114"/>
    </location>
</feature>
<sequence length="123" mass="12918">MVKMTPSEVAPKGDLVALRGEDVFSSPTGCEGIRRADARINGSLPVTVNGIAGMARDISASGIFFEIDECANNLGSLIQLSVQLDTPGGGINLLCEGKVVRIEKRDGKLCIAAKIISQTMQSL</sequence>
<dbReference type="OrthoDB" id="8907644at2"/>
<accession>A0A254Q8L5</accession>
<dbReference type="Gene3D" id="2.40.10.220">
    <property type="entry name" value="predicted glycosyltransferase like domains"/>
    <property type="match status" value="1"/>
</dbReference>
<dbReference type="AlphaFoldDB" id="A0A254Q8L5"/>
<dbReference type="SUPFAM" id="SSF141371">
    <property type="entry name" value="PilZ domain-like"/>
    <property type="match status" value="1"/>
</dbReference>
<evidence type="ECO:0000313" key="2">
    <source>
        <dbReference type="EMBL" id="OWS71257.1"/>
    </source>
</evidence>
<organism evidence="2 3">
    <name type="scientific">Polynucleobacter aenigmaticus</name>
    <dbReference type="NCBI Taxonomy" id="1743164"/>
    <lineage>
        <taxon>Bacteria</taxon>
        <taxon>Pseudomonadati</taxon>
        <taxon>Pseudomonadota</taxon>
        <taxon>Betaproteobacteria</taxon>
        <taxon>Burkholderiales</taxon>
        <taxon>Burkholderiaceae</taxon>
        <taxon>Polynucleobacter</taxon>
    </lineage>
</organism>
<evidence type="ECO:0000313" key="3">
    <source>
        <dbReference type="Proteomes" id="UP000198104"/>
    </source>
</evidence>
<dbReference type="Proteomes" id="UP000198104">
    <property type="component" value="Unassembled WGS sequence"/>
</dbReference>
<name>A0A254Q8L5_9BURK</name>
<evidence type="ECO:0000259" key="1">
    <source>
        <dbReference type="Pfam" id="PF07238"/>
    </source>
</evidence>
<dbReference type="Pfam" id="PF07238">
    <property type="entry name" value="PilZ"/>
    <property type="match status" value="1"/>
</dbReference>